<dbReference type="AlphaFoldDB" id="A0A074N426"/>
<gene>
    <name evidence="1" type="ORF">EH32_15715</name>
</gene>
<dbReference type="EMBL" id="JMIX01000009">
    <property type="protein sequence ID" value="KEO92702.1"/>
    <property type="molecule type" value="Genomic_DNA"/>
</dbReference>
<organism evidence="1 2">
    <name type="scientific">Erythrobacter litoralis</name>
    <dbReference type="NCBI Taxonomy" id="39960"/>
    <lineage>
        <taxon>Bacteria</taxon>
        <taxon>Pseudomonadati</taxon>
        <taxon>Pseudomonadota</taxon>
        <taxon>Alphaproteobacteria</taxon>
        <taxon>Sphingomonadales</taxon>
        <taxon>Erythrobacteraceae</taxon>
        <taxon>Erythrobacter/Porphyrobacter group</taxon>
        <taxon>Erythrobacter</taxon>
    </lineage>
</organism>
<comment type="caution">
    <text evidence="1">The sequence shown here is derived from an EMBL/GenBank/DDBJ whole genome shotgun (WGS) entry which is preliminary data.</text>
</comment>
<protein>
    <submittedName>
        <fullName evidence="1">Uncharacterized protein</fullName>
    </submittedName>
</protein>
<dbReference type="Proteomes" id="UP000027866">
    <property type="component" value="Unassembled WGS sequence"/>
</dbReference>
<accession>A0A074N426</accession>
<keyword evidence="2" id="KW-1185">Reference proteome</keyword>
<name>A0A074N426_9SPHN</name>
<dbReference type="RefSeq" id="WP_034905065.1">
    <property type="nucleotide sequence ID" value="NZ_JMIX01000009.1"/>
</dbReference>
<proteinExistence type="predicted"/>
<evidence type="ECO:0000313" key="2">
    <source>
        <dbReference type="Proteomes" id="UP000027866"/>
    </source>
</evidence>
<reference evidence="1 2" key="1">
    <citation type="submission" date="2014-04" db="EMBL/GenBank/DDBJ databases">
        <title>A comprehensive comparison of genomes of Erythrobacter spp. Strains.</title>
        <authorList>
            <person name="Zheng Q."/>
        </authorList>
    </citation>
    <scope>NUCLEOTIDE SEQUENCE [LARGE SCALE GENOMIC DNA]</scope>
    <source>
        <strain evidence="1 2">DSM 8509</strain>
    </source>
</reference>
<sequence>MELSTEPDRFSQTSVLVRNTTDEAKLVTIGIIRGDGAEGKTHTARVDSKDIYETVVSNMREGDSVEIKECR</sequence>
<evidence type="ECO:0000313" key="1">
    <source>
        <dbReference type="EMBL" id="KEO92702.1"/>
    </source>
</evidence>